<dbReference type="InterPro" id="IPR039142">
    <property type="entry name" value="NRF1/Ewg"/>
</dbReference>
<dbReference type="GO" id="GO:0005634">
    <property type="term" value="C:nucleus"/>
    <property type="evidence" value="ECO:0007669"/>
    <property type="project" value="UniProtKB-SubCell"/>
</dbReference>
<feature type="domain" description="Nuclear respiratory factor 1 NLS/DNA-binding dimerisation" evidence="8">
    <location>
        <begin position="75"/>
        <end position="256"/>
    </location>
</feature>
<evidence type="ECO:0000256" key="2">
    <source>
        <dbReference type="ARBA" id="ARBA00005713"/>
    </source>
</evidence>
<reference evidence="9 10" key="1">
    <citation type="submission" date="2014-04" db="EMBL/GenBank/DDBJ databases">
        <title>Genome evolution of avian class.</title>
        <authorList>
            <person name="Zhang G."/>
            <person name="Li C."/>
        </authorList>
    </citation>
    <scope>NUCLEOTIDE SEQUENCE [LARGE SCALE GENOMIC DNA]</scope>
    <source>
        <strain evidence="9">BGI_N321</strain>
    </source>
</reference>
<keyword evidence="6" id="KW-0539">Nucleus</keyword>
<keyword evidence="5" id="KW-0804">Transcription</keyword>
<evidence type="ECO:0000256" key="7">
    <source>
        <dbReference type="SAM" id="MobiDB-lite"/>
    </source>
</evidence>
<evidence type="ECO:0000313" key="9">
    <source>
        <dbReference type="EMBL" id="KFZ63133.1"/>
    </source>
</evidence>
<dbReference type="GO" id="GO:0003700">
    <property type="term" value="F:DNA-binding transcription factor activity"/>
    <property type="evidence" value="ECO:0007669"/>
    <property type="project" value="InterPro"/>
</dbReference>
<sequence length="256" mass="28287">MEEHEVTQTEHMATIEAHAVAQQVQQVHVATYTEHSMLSADEDSPSSPEDTSYDDSDILNSTGADEVTAHLAAAGPVGMAAAAAVATGKKRKRPHVFESNPSIRKRQQTRLLRKLRATLDEYTTRVGQQAIVLCISPSKPNPVFKVFGAAPLENVVRKYKSMILEDLESALAEHAPAPQEVNSELPPLTIDGIPVSVDKMTQAQLRAFIPEMLKYSTGRGKPGWGKESCKPIWWPEDIPWANVRSDVRTEEQKQRV</sequence>
<protein>
    <submittedName>
        <fullName evidence="9">Nuclear respiratory factor 1</fullName>
    </submittedName>
</protein>
<name>A0A094KVE8_ANTCR</name>
<gene>
    <name evidence="9" type="ORF">N321_13678</name>
</gene>
<evidence type="ECO:0000313" key="10">
    <source>
        <dbReference type="Proteomes" id="UP000053620"/>
    </source>
</evidence>
<organism evidence="9 10">
    <name type="scientific">Antrostomus carolinensis</name>
    <name type="common">Chuck-will's-widow</name>
    <name type="synonym">Caprimulgus carolinensis</name>
    <dbReference type="NCBI Taxonomy" id="279965"/>
    <lineage>
        <taxon>Eukaryota</taxon>
        <taxon>Metazoa</taxon>
        <taxon>Chordata</taxon>
        <taxon>Craniata</taxon>
        <taxon>Vertebrata</taxon>
        <taxon>Euteleostomi</taxon>
        <taxon>Archelosauria</taxon>
        <taxon>Archosauria</taxon>
        <taxon>Dinosauria</taxon>
        <taxon>Saurischia</taxon>
        <taxon>Theropoda</taxon>
        <taxon>Coelurosauria</taxon>
        <taxon>Aves</taxon>
        <taxon>Neognathae</taxon>
        <taxon>Neoaves</taxon>
        <taxon>Strisores</taxon>
        <taxon>Caprimulgiformes</taxon>
        <taxon>Caprimulgidae</taxon>
        <taxon>Antrostomus</taxon>
    </lineage>
</organism>
<evidence type="ECO:0000256" key="5">
    <source>
        <dbReference type="ARBA" id="ARBA00023163"/>
    </source>
</evidence>
<dbReference type="Pfam" id="PF10491">
    <property type="entry name" value="Nrf1_DNA-bind"/>
    <property type="match status" value="1"/>
</dbReference>
<keyword evidence="3" id="KW-0805">Transcription regulation</keyword>
<evidence type="ECO:0000259" key="8">
    <source>
        <dbReference type="Pfam" id="PF10491"/>
    </source>
</evidence>
<keyword evidence="4" id="KW-0238">DNA-binding</keyword>
<evidence type="ECO:0000256" key="6">
    <source>
        <dbReference type="ARBA" id="ARBA00023242"/>
    </source>
</evidence>
<accession>A0A094KVE8</accession>
<evidence type="ECO:0000256" key="4">
    <source>
        <dbReference type="ARBA" id="ARBA00023125"/>
    </source>
</evidence>
<dbReference type="EMBL" id="KL357447">
    <property type="protein sequence ID" value="KFZ63133.1"/>
    <property type="molecule type" value="Genomic_DNA"/>
</dbReference>
<dbReference type="GO" id="GO:0006357">
    <property type="term" value="P:regulation of transcription by RNA polymerase II"/>
    <property type="evidence" value="ECO:0007669"/>
    <property type="project" value="InterPro"/>
</dbReference>
<feature type="region of interest" description="Disordered" evidence="7">
    <location>
        <begin position="36"/>
        <end position="60"/>
    </location>
</feature>
<comment type="similarity">
    <text evidence="2">Belongs to the NRF1/Ewg family.</text>
</comment>
<keyword evidence="10" id="KW-1185">Reference proteome</keyword>
<dbReference type="GO" id="GO:0003677">
    <property type="term" value="F:DNA binding"/>
    <property type="evidence" value="ECO:0007669"/>
    <property type="project" value="UniProtKB-KW"/>
</dbReference>
<comment type="subcellular location">
    <subcellularLocation>
        <location evidence="1">Nucleus</location>
    </subcellularLocation>
</comment>
<dbReference type="InterPro" id="IPR019525">
    <property type="entry name" value="Nrf1_NLS/DNA-bd_dimer"/>
</dbReference>
<feature type="non-terminal residue" evidence="9">
    <location>
        <position position="256"/>
    </location>
</feature>
<dbReference type="AlphaFoldDB" id="A0A094KVE8"/>
<dbReference type="Proteomes" id="UP000053620">
    <property type="component" value="Unassembled WGS sequence"/>
</dbReference>
<evidence type="ECO:0000256" key="1">
    <source>
        <dbReference type="ARBA" id="ARBA00004123"/>
    </source>
</evidence>
<evidence type="ECO:0000256" key="3">
    <source>
        <dbReference type="ARBA" id="ARBA00023015"/>
    </source>
</evidence>
<proteinExistence type="inferred from homology"/>
<dbReference type="PANTHER" id="PTHR20338">
    <property type="entry name" value="NUCLEAR RESPIRATORY FACTOR 1"/>
    <property type="match status" value="1"/>
</dbReference>